<feature type="transmembrane region" description="Helical" evidence="1">
    <location>
        <begin position="6"/>
        <end position="25"/>
    </location>
</feature>
<keyword evidence="1" id="KW-0812">Transmembrane</keyword>
<feature type="transmembrane region" description="Helical" evidence="1">
    <location>
        <begin position="319"/>
        <end position="338"/>
    </location>
</feature>
<keyword evidence="1" id="KW-1133">Transmembrane helix</keyword>
<evidence type="ECO:0000313" key="3">
    <source>
        <dbReference type="Proteomes" id="UP000326865"/>
    </source>
</evidence>
<dbReference type="Pfam" id="PF10060">
    <property type="entry name" value="DUF2298"/>
    <property type="match status" value="1"/>
</dbReference>
<gene>
    <name evidence="2" type="ORF">DM867_10570</name>
</gene>
<organism evidence="2 3">
    <name type="scientific">Halosegnis rubeus</name>
    <dbReference type="NCBI Taxonomy" id="2212850"/>
    <lineage>
        <taxon>Archaea</taxon>
        <taxon>Methanobacteriati</taxon>
        <taxon>Methanobacteriota</taxon>
        <taxon>Stenosarchaea group</taxon>
        <taxon>Halobacteria</taxon>
        <taxon>Halobacteriales</taxon>
        <taxon>Natronomonadaceae</taxon>
        <taxon>Halosegnis</taxon>
    </lineage>
</organism>
<feature type="transmembrane region" description="Helical" evidence="1">
    <location>
        <begin position="62"/>
        <end position="80"/>
    </location>
</feature>
<keyword evidence="1" id="KW-0472">Membrane</keyword>
<feature type="transmembrane region" description="Helical" evidence="1">
    <location>
        <begin position="286"/>
        <end position="307"/>
    </location>
</feature>
<comment type="caution">
    <text evidence="2">The sequence shown here is derived from an EMBL/GenBank/DDBJ whole genome shotgun (WGS) entry which is preliminary data.</text>
</comment>
<sequence>MEYGLVLVWGFAYLVLGAIALPLAARLFGSTARGAGFTLPLVFAALGLGGFLLGTIPGLFGLPAAVVVVAGLAAASYRFGAEVDLRAAAGPAVVFLLGFAFVVLLRAFDPGVAPLGGEKFLDFGLLRSLLRTDTLPPEDMWFANELIQYYYGGHVIAALLTELLSTAPRYAYNLALAGFYGTAVSTVYGLAAMVADDAGYSPVAAGALSAFFLGIASNLYTATQFVGWLLPDGLARTLATGLGLGSQAVSEFVAWSPGDFYYWSASRLIDGAITEFPLFAYLNGDLHAHMMDVPLLLLVAGLLYAYWRTPAEELRRRRLLGLGLVPPIAGYIGVVNTWSLPTAALGLPFLVYALAPAAPRSLLTGAVPEQPAETDARLRAEGVRFGAALLLAGATTLLALAWTAPFWLGSASSRPIGFLPDRTGVGELLLVHGGFLAAFVAYYLTRGRDLDSRRSRAAVAGTLVLVAVGVAVGAPALALVAPLVLGGWLLLRTESAGYETLLVVAGAGIVVLVEFVYIAEPQSPDSRLNTVFKLYAQVWALWAPAAGLALVRLAGLVRERASVPTPGRRTAIAGRVLLVVLVVTTGLYGALAVPSHLDAASPTANERGPTLDATAFVEIRHAEEAPAIEYISRLEGQPTIVTAAPAGYRWNPSDGNGASAPASLTGVPTVAGWYHERQYRSPEAYEQRVTDVLDIYTGEPATQQRLIEQYDVRYIYVGPTERAKYGDITVSALDSVEQIERGDVTIYRVTSGE</sequence>
<dbReference type="InterPro" id="IPR018746">
    <property type="entry name" value="DUF2298"/>
</dbReference>
<evidence type="ECO:0000256" key="1">
    <source>
        <dbReference type="SAM" id="Phobius"/>
    </source>
</evidence>
<reference evidence="2 3" key="1">
    <citation type="submission" date="2019-10" db="EMBL/GenBank/DDBJ databases">
        <title>Unraveling microbial dark matter from salterns through culturing: the case of the genus Halosegnis.</title>
        <authorList>
            <person name="Duran-Viseras A."/>
            <person name="Andrei A.-S."/>
            <person name="Vera-Gargallo B."/>
            <person name="Ghai R."/>
            <person name="Sanchez-Porro C."/>
            <person name="Ventosa A."/>
        </authorList>
    </citation>
    <scope>NUCLEOTIDE SEQUENCE [LARGE SCALE GENOMIC DNA]</scope>
    <source>
        <strain evidence="2 3">F18-79</strain>
    </source>
</reference>
<keyword evidence="3" id="KW-1185">Reference proteome</keyword>
<dbReference type="RefSeq" id="WP_152134221.1">
    <property type="nucleotide sequence ID" value="NZ_QKKZ01000004.1"/>
</dbReference>
<feature type="transmembrane region" description="Helical" evidence="1">
    <location>
        <begin position="203"/>
        <end position="222"/>
    </location>
</feature>
<feature type="transmembrane region" description="Helical" evidence="1">
    <location>
        <begin position="571"/>
        <end position="591"/>
    </location>
</feature>
<accession>A0A5N5U499</accession>
<feature type="transmembrane region" description="Helical" evidence="1">
    <location>
        <begin position="170"/>
        <end position="191"/>
    </location>
</feature>
<dbReference type="Proteomes" id="UP000326865">
    <property type="component" value="Unassembled WGS sequence"/>
</dbReference>
<dbReference type="EMBL" id="QKKZ01000004">
    <property type="protein sequence ID" value="KAB7513414.1"/>
    <property type="molecule type" value="Genomic_DNA"/>
</dbReference>
<protein>
    <recommendedName>
        <fullName evidence="4">Chlor_Arch_YYY domain-containing protein</fullName>
    </recommendedName>
</protein>
<feature type="transmembrane region" description="Helical" evidence="1">
    <location>
        <begin position="428"/>
        <end position="445"/>
    </location>
</feature>
<feature type="transmembrane region" description="Helical" evidence="1">
    <location>
        <begin position="383"/>
        <end position="408"/>
    </location>
</feature>
<feature type="transmembrane region" description="Helical" evidence="1">
    <location>
        <begin position="457"/>
        <end position="481"/>
    </location>
</feature>
<feature type="transmembrane region" description="Helical" evidence="1">
    <location>
        <begin position="37"/>
        <end position="56"/>
    </location>
</feature>
<evidence type="ECO:0008006" key="4">
    <source>
        <dbReference type="Google" id="ProtNLM"/>
    </source>
</evidence>
<proteinExistence type="predicted"/>
<dbReference type="AlphaFoldDB" id="A0A5N5U499"/>
<feature type="transmembrane region" description="Helical" evidence="1">
    <location>
        <begin position="87"/>
        <end position="108"/>
    </location>
</feature>
<evidence type="ECO:0000313" key="2">
    <source>
        <dbReference type="EMBL" id="KAB7513414.1"/>
    </source>
</evidence>
<dbReference type="NCBIfam" id="TIGR03662">
    <property type="entry name" value="Chlor_Arch_YYY"/>
    <property type="match status" value="1"/>
</dbReference>
<feature type="transmembrane region" description="Helical" evidence="1">
    <location>
        <begin position="501"/>
        <end position="519"/>
    </location>
</feature>
<feature type="transmembrane region" description="Helical" evidence="1">
    <location>
        <begin position="344"/>
        <end position="363"/>
    </location>
</feature>
<dbReference type="PANTHER" id="PTHR10790:SF51">
    <property type="entry name" value="TETRATRICOPEPTIDE REPEAT PROTEIN"/>
    <property type="match status" value="1"/>
</dbReference>
<feature type="transmembrane region" description="Helical" evidence="1">
    <location>
        <begin position="531"/>
        <end position="551"/>
    </location>
</feature>
<name>A0A5N5U499_9EURY</name>
<dbReference type="PANTHER" id="PTHR10790">
    <property type="entry name" value="TPR-DOMAIN CONTAINING PROTEIN"/>
    <property type="match status" value="1"/>
</dbReference>